<dbReference type="InterPro" id="IPR053151">
    <property type="entry name" value="RNase_H-like"/>
</dbReference>
<dbReference type="CDD" id="cd06222">
    <property type="entry name" value="RNase_H_like"/>
    <property type="match status" value="1"/>
</dbReference>
<keyword evidence="2" id="KW-1185">Reference proteome</keyword>
<feature type="domain" description="RNase H type-1" evidence="1">
    <location>
        <begin position="124"/>
        <end position="241"/>
    </location>
</feature>
<dbReference type="AlphaFoldDB" id="A0A6P6US94"/>
<dbReference type="GO" id="GO:0004523">
    <property type="term" value="F:RNA-DNA hybrid ribonuclease activity"/>
    <property type="evidence" value="ECO:0007669"/>
    <property type="project" value="InterPro"/>
</dbReference>
<evidence type="ECO:0000313" key="2">
    <source>
        <dbReference type="Proteomes" id="UP001652660"/>
    </source>
</evidence>
<dbReference type="InterPro" id="IPR036397">
    <property type="entry name" value="RNaseH_sf"/>
</dbReference>
<evidence type="ECO:0000259" key="1">
    <source>
        <dbReference type="Pfam" id="PF13456"/>
    </source>
</evidence>
<gene>
    <name evidence="3" type="primary">LOC113714069</name>
</gene>
<dbReference type="Gene3D" id="3.30.420.10">
    <property type="entry name" value="Ribonuclease H-like superfamily/Ribonuclease H"/>
    <property type="match status" value="1"/>
</dbReference>
<reference evidence="3" key="2">
    <citation type="submission" date="2025-08" db="UniProtKB">
        <authorList>
            <consortium name="RefSeq"/>
        </authorList>
    </citation>
    <scope>IDENTIFICATION</scope>
    <source>
        <tissue evidence="3">Leaves</tissue>
    </source>
</reference>
<accession>A0A6P6US94</accession>
<sequence>MAAQVWSFFRRRFGILHLNSQSISVECLSWFPSTSSVSANHIRAVIPCLILWSLWQARNKSRFEGARLEPQGVIWAVGSVVERLGRAKMFSSAHFKGVATWRPRATRRLVISWKLPPHGAVKLNTDASVTRGKVSGGGLLRDHESRLIFAFYKEFGEVDVQTAESLELLQGSLYCKRVWVQLLLVEVDLAGLVRLLESGGLAKWPLCNALRQIRSMLRSFNTTATHIFRKANAASDKLATMDTQGDFFSTTLQQLPKDVRATIFLDSRGIPFVRTQVVRE</sequence>
<proteinExistence type="predicted"/>
<dbReference type="GO" id="GO:0003676">
    <property type="term" value="F:nucleic acid binding"/>
    <property type="evidence" value="ECO:0007669"/>
    <property type="project" value="InterPro"/>
</dbReference>
<dbReference type="Proteomes" id="UP001652660">
    <property type="component" value="Chromosome 10c"/>
</dbReference>
<dbReference type="InterPro" id="IPR002156">
    <property type="entry name" value="RNaseH_domain"/>
</dbReference>
<dbReference type="GeneID" id="113714069"/>
<dbReference type="PANTHER" id="PTHR47723">
    <property type="entry name" value="OS05G0353850 PROTEIN"/>
    <property type="match status" value="1"/>
</dbReference>
<reference evidence="2" key="1">
    <citation type="journal article" date="2025" name="Foods">
        <title>Unveiling the Microbial Signatures of Arabica Coffee Cherries: Insights into Ripeness Specific Diversity, Functional Traits, and Implications for Quality and Safety.</title>
        <authorList>
            <consortium name="RefSeq"/>
            <person name="Tenea G.N."/>
            <person name="Cifuentes V."/>
            <person name="Reyes P."/>
            <person name="Cevallos-Vallejos M."/>
        </authorList>
    </citation>
    <scope>NUCLEOTIDE SEQUENCE [LARGE SCALE GENOMIC DNA]</scope>
</reference>
<name>A0A6P6US94_COFAR</name>
<dbReference type="InterPro" id="IPR044730">
    <property type="entry name" value="RNase_H-like_dom_plant"/>
</dbReference>
<dbReference type="PANTHER" id="PTHR47723:SF19">
    <property type="entry name" value="POLYNUCLEOTIDYL TRANSFERASE, RIBONUCLEASE H-LIKE SUPERFAMILY PROTEIN"/>
    <property type="match status" value="1"/>
</dbReference>
<dbReference type="OrthoDB" id="1906820at2759"/>
<evidence type="ECO:0000313" key="3">
    <source>
        <dbReference type="RefSeq" id="XP_027093665.2"/>
    </source>
</evidence>
<protein>
    <recommendedName>
        <fullName evidence="1">RNase H type-1 domain-containing protein</fullName>
    </recommendedName>
</protein>
<organism evidence="2 3">
    <name type="scientific">Coffea arabica</name>
    <name type="common">Arabian coffee</name>
    <dbReference type="NCBI Taxonomy" id="13443"/>
    <lineage>
        <taxon>Eukaryota</taxon>
        <taxon>Viridiplantae</taxon>
        <taxon>Streptophyta</taxon>
        <taxon>Embryophyta</taxon>
        <taxon>Tracheophyta</taxon>
        <taxon>Spermatophyta</taxon>
        <taxon>Magnoliopsida</taxon>
        <taxon>eudicotyledons</taxon>
        <taxon>Gunneridae</taxon>
        <taxon>Pentapetalae</taxon>
        <taxon>asterids</taxon>
        <taxon>lamiids</taxon>
        <taxon>Gentianales</taxon>
        <taxon>Rubiaceae</taxon>
        <taxon>Ixoroideae</taxon>
        <taxon>Gardenieae complex</taxon>
        <taxon>Bertiereae - Coffeeae clade</taxon>
        <taxon>Coffeeae</taxon>
        <taxon>Coffea</taxon>
    </lineage>
</organism>
<dbReference type="Pfam" id="PF13456">
    <property type="entry name" value="RVT_3"/>
    <property type="match status" value="1"/>
</dbReference>
<dbReference type="RefSeq" id="XP_027093665.2">
    <property type="nucleotide sequence ID" value="XM_027237864.2"/>
</dbReference>